<dbReference type="PANTHER" id="PTHR42700:SF1">
    <property type="entry name" value="SULFATE ADENYLYLTRANSFERASE"/>
    <property type="match status" value="1"/>
</dbReference>
<evidence type="ECO:0000256" key="4">
    <source>
        <dbReference type="ARBA" id="ARBA00022741"/>
    </source>
</evidence>
<dbReference type="NCBIfam" id="TIGR00455">
    <property type="entry name" value="apsK"/>
    <property type="match status" value="1"/>
</dbReference>
<sequence length="642" mass="67545">MPTPVPQHCPTPRELDDLELLVSGALAPLTSYDAPGSPVTLTLPPDLAGAPTVELVDPEGLPLALAHLEADDSRRVEALTAAQHGPFRRLHLTPAQVRAQHAGRTFVPITGPVTETQLAQLRGLGPVVLLALVGHGTPELSPVALLRATLRVAASLDAEVVAVPLAAHGDPEADHALGVDVVTTYAGPDPVVGLVDDDADPLPELDDILDADQPPADRVGLVLFFTGLSGSGKSTLAQALVDRLLEQGTRTVTTLDGDVVRRHLSAGLTFSRADRETNIRRIGWVAAEVARHGGVAVVSPIAPYDETRQQVRTMVEEAGGAFFLVHVATPLEECERRDRKGLYAKARRGEITDFTGISAPYEQPTDADVRVDTTGRTVDDALADVLQVLADRGHLPTSVEVRGAPAATSVEVRGAPAATSVEVRGAPATSLETTAASRQVDHEPVASRLAPLAPQPTYGPSPLHVLFVCTANICRSPYLQLAAQALAGDADLVFTSAGTRGFADQPMNPPMAEALLRHHPGAEAALETFRSRSLTRALVDGADLVVTAEAAHRTFVLDDQPGAFRKVFTLGQLAEALQQLPDDLDRPELLSTLGVRRGTAAPALDVTDPFGRGPEAVEASAGHLDALLRAVLPRLAGQTGPR</sequence>
<evidence type="ECO:0000313" key="9">
    <source>
        <dbReference type="Proteomes" id="UP001589750"/>
    </source>
</evidence>
<evidence type="ECO:0000256" key="1">
    <source>
        <dbReference type="ARBA" id="ARBA00001823"/>
    </source>
</evidence>
<dbReference type="Gene3D" id="3.40.50.300">
    <property type="entry name" value="P-loop containing nucleotide triphosphate hydrolases"/>
    <property type="match status" value="1"/>
</dbReference>
<evidence type="ECO:0000313" key="8">
    <source>
        <dbReference type="EMBL" id="MFB9312344.1"/>
    </source>
</evidence>
<accession>A0ABV5K6H9</accession>
<dbReference type="CDD" id="cd02027">
    <property type="entry name" value="APSK"/>
    <property type="match status" value="1"/>
</dbReference>
<dbReference type="InterPro" id="IPR036196">
    <property type="entry name" value="Ptyr_pPase_sf"/>
</dbReference>
<dbReference type="SMART" id="SM00226">
    <property type="entry name" value="LMWPc"/>
    <property type="match status" value="1"/>
</dbReference>
<keyword evidence="4 6" id="KW-0547">Nucleotide-binding</keyword>
<feature type="domain" description="Phosphotyrosine protein phosphatase I" evidence="7">
    <location>
        <begin position="463"/>
        <end position="583"/>
    </location>
</feature>
<proteinExistence type="inferred from homology"/>
<dbReference type="PANTHER" id="PTHR42700">
    <property type="entry name" value="SULFATE ADENYLYLTRANSFERASE"/>
    <property type="match status" value="1"/>
</dbReference>
<keyword evidence="5 6" id="KW-0067">ATP-binding</keyword>
<dbReference type="EMBL" id="JBHMDG010000005">
    <property type="protein sequence ID" value="MFB9312344.1"/>
    <property type="molecule type" value="Genomic_DNA"/>
</dbReference>
<dbReference type="InterPro" id="IPR023485">
    <property type="entry name" value="Ptyr_pPase"/>
</dbReference>
<comment type="pathway">
    <text evidence="6">Sulfur metabolism; hydrogen sulfide biosynthesis; sulfite from sulfate: step 2/3.</text>
</comment>
<evidence type="ECO:0000259" key="7">
    <source>
        <dbReference type="SMART" id="SM00226"/>
    </source>
</evidence>
<dbReference type="RefSeq" id="WP_140008338.1">
    <property type="nucleotide sequence ID" value="NZ_JBHMDG010000005.1"/>
</dbReference>
<evidence type="ECO:0000256" key="3">
    <source>
        <dbReference type="ARBA" id="ARBA00022679"/>
    </source>
</evidence>
<dbReference type="InterPro" id="IPR059117">
    <property type="entry name" value="APS_kinase_dom"/>
</dbReference>
<organism evidence="8 9">
    <name type="scientific">Nocardioides plantarum</name>
    <dbReference type="NCBI Taxonomy" id="29299"/>
    <lineage>
        <taxon>Bacteria</taxon>
        <taxon>Bacillati</taxon>
        <taxon>Actinomycetota</taxon>
        <taxon>Actinomycetes</taxon>
        <taxon>Propionibacteriales</taxon>
        <taxon>Nocardioidaceae</taxon>
        <taxon>Nocardioides</taxon>
    </lineage>
</organism>
<dbReference type="InterPro" id="IPR002891">
    <property type="entry name" value="APS"/>
</dbReference>
<dbReference type="GO" id="GO:0004020">
    <property type="term" value="F:adenylylsulfate kinase activity"/>
    <property type="evidence" value="ECO:0007669"/>
    <property type="project" value="UniProtKB-EC"/>
</dbReference>
<dbReference type="InterPro" id="IPR050512">
    <property type="entry name" value="Sulf_AdTrans/APS_kinase"/>
</dbReference>
<feature type="binding site" evidence="6">
    <location>
        <begin position="227"/>
        <end position="234"/>
    </location>
    <ligand>
        <name>ATP</name>
        <dbReference type="ChEBI" id="CHEBI:30616"/>
    </ligand>
</feature>
<name>A0ABV5K6H9_9ACTN</name>
<evidence type="ECO:0000256" key="6">
    <source>
        <dbReference type="HAMAP-Rule" id="MF_00065"/>
    </source>
</evidence>
<dbReference type="EC" id="2.7.1.25" evidence="2 6"/>
<dbReference type="SUPFAM" id="SSF52788">
    <property type="entry name" value="Phosphotyrosine protein phosphatases I"/>
    <property type="match status" value="1"/>
</dbReference>
<evidence type="ECO:0000256" key="2">
    <source>
        <dbReference type="ARBA" id="ARBA00012121"/>
    </source>
</evidence>
<dbReference type="Gene3D" id="3.40.50.2300">
    <property type="match status" value="1"/>
</dbReference>
<dbReference type="Proteomes" id="UP001589750">
    <property type="component" value="Unassembled WGS sequence"/>
</dbReference>
<keyword evidence="6" id="KW-0597">Phosphoprotein</keyword>
<reference evidence="8 9" key="1">
    <citation type="submission" date="2024-09" db="EMBL/GenBank/DDBJ databases">
        <authorList>
            <person name="Sun Q."/>
            <person name="Mori K."/>
        </authorList>
    </citation>
    <scope>NUCLEOTIDE SEQUENCE [LARGE SCALE GENOMIC DNA]</scope>
    <source>
        <strain evidence="8 9">JCM 9626</strain>
    </source>
</reference>
<protein>
    <recommendedName>
        <fullName evidence="2 6">Adenylyl-sulfate kinase</fullName>
        <ecNumber evidence="2 6">2.7.1.25</ecNumber>
    </recommendedName>
    <alternativeName>
        <fullName evidence="6">APS kinase</fullName>
    </alternativeName>
    <alternativeName>
        <fullName evidence="6">ATP adenosine-5'-phosphosulfate 3'-phosphotransferase</fullName>
    </alternativeName>
    <alternativeName>
        <fullName evidence="6">Adenosine-5'-phosphosulfate kinase</fullName>
    </alternativeName>
</protein>
<dbReference type="Pfam" id="PF01583">
    <property type="entry name" value="APS_kinase"/>
    <property type="match status" value="1"/>
</dbReference>
<dbReference type="HAMAP" id="MF_00065">
    <property type="entry name" value="Adenylyl_sulf_kinase"/>
    <property type="match status" value="1"/>
</dbReference>
<keyword evidence="9" id="KW-1185">Reference proteome</keyword>
<keyword evidence="6 8" id="KW-0418">Kinase</keyword>
<evidence type="ECO:0000256" key="5">
    <source>
        <dbReference type="ARBA" id="ARBA00022840"/>
    </source>
</evidence>
<comment type="catalytic activity">
    <reaction evidence="1 6">
        <text>adenosine 5'-phosphosulfate + ATP = 3'-phosphoadenylyl sulfate + ADP + H(+)</text>
        <dbReference type="Rhea" id="RHEA:24152"/>
        <dbReference type="ChEBI" id="CHEBI:15378"/>
        <dbReference type="ChEBI" id="CHEBI:30616"/>
        <dbReference type="ChEBI" id="CHEBI:58243"/>
        <dbReference type="ChEBI" id="CHEBI:58339"/>
        <dbReference type="ChEBI" id="CHEBI:456216"/>
        <dbReference type="EC" id="2.7.1.25"/>
    </reaction>
</comment>
<comment type="caution">
    <text evidence="8">The sequence shown here is derived from an EMBL/GenBank/DDBJ whole genome shotgun (WGS) entry which is preliminary data.</text>
</comment>
<dbReference type="SUPFAM" id="SSF52540">
    <property type="entry name" value="P-loop containing nucleoside triphosphate hydrolases"/>
    <property type="match status" value="1"/>
</dbReference>
<dbReference type="Pfam" id="PF01451">
    <property type="entry name" value="LMWPc"/>
    <property type="match status" value="1"/>
</dbReference>
<comment type="caution">
    <text evidence="6">Lacks conserved residue(s) required for the propagation of feature annotation.</text>
</comment>
<comment type="similarity">
    <text evidence="6">Belongs to the APS kinase family.</text>
</comment>
<gene>
    <name evidence="6 8" type="primary">cysC</name>
    <name evidence="8" type="ORF">ACFFRI_04750</name>
</gene>
<comment type="function">
    <text evidence="6">Catalyzes the synthesis of activated sulfate.</text>
</comment>
<dbReference type="NCBIfam" id="NF003013">
    <property type="entry name" value="PRK03846.1"/>
    <property type="match status" value="1"/>
</dbReference>
<keyword evidence="3 6" id="KW-0808">Transferase</keyword>
<dbReference type="InterPro" id="IPR027417">
    <property type="entry name" value="P-loop_NTPase"/>
</dbReference>